<feature type="chain" id="PRO_5022103648" description="DUF1570 domain-containing protein" evidence="2">
    <location>
        <begin position="27"/>
        <end position="328"/>
    </location>
</feature>
<organism evidence="3 4">
    <name type="scientific">Poriferisphaera corsica</name>
    <dbReference type="NCBI Taxonomy" id="2528020"/>
    <lineage>
        <taxon>Bacteria</taxon>
        <taxon>Pseudomonadati</taxon>
        <taxon>Planctomycetota</taxon>
        <taxon>Phycisphaerae</taxon>
        <taxon>Phycisphaerales</taxon>
        <taxon>Phycisphaeraceae</taxon>
        <taxon>Poriferisphaera</taxon>
    </lineage>
</organism>
<evidence type="ECO:0008006" key="5">
    <source>
        <dbReference type="Google" id="ProtNLM"/>
    </source>
</evidence>
<evidence type="ECO:0000256" key="1">
    <source>
        <dbReference type="SAM" id="MobiDB-lite"/>
    </source>
</evidence>
<evidence type="ECO:0000313" key="4">
    <source>
        <dbReference type="Proteomes" id="UP000317369"/>
    </source>
</evidence>
<reference evidence="3 4" key="1">
    <citation type="submission" date="2019-02" db="EMBL/GenBank/DDBJ databases">
        <title>Deep-cultivation of Planctomycetes and their phenomic and genomic characterization uncovers novel biology.</title>
        <authorList>
            <person name="Wiegand S."/>
            <person name="Jogler M."/>
            <person name="Boedeker C."/>
            <person name="Pinto D."/>
            <person name="Vollmers J."/>
            <person name="Rivas-Marin E."/>
            <person name="Kohn T."/>
            <person name="Peeters S.H."/>
            <person name="Heuer A."/>
            <person name="Rast P."/>
            <person name="Oberbeckmann S."/>
            <person name="Bunk B."/>
            <person name="Jeske O."/>
            <person name="Meyerdierks A."/>
            <person name="Storesund J.E."/>
            <person name="Kallscheuer N."/>
            <person name="Luecker S."/>
            <person name="Lage O.M."/>
            <person name="Pohl T."/>
            <person name="Merkel B.J."/>
            <person name="Hornburger P."/>
            <person name="Mueller R.-W."/>
            <person name="Bruemmer F."/>
            <person name="Labrenz M."/>
            <person name="Spormann A.M."/>
            <person name="Op den Camp H."/>
            <person name="Overmann J."/>
            <person name="Amann R."/>
            <person name="Jetten M.S.M."/>
            <person name="Mascher T."/>
            <person name="Medema M.H."/>
            <person name="Devos D.P."/>
            <person name="Kaster A.-K."/>
            <person name="Ovreas L."/>
            <person name="Rohde M."/>
            <person name="Galperin M.Y."/>
            <person name="Jogler C."/>
        </authorList>
    </citation>
    <scope>NUCLEOTIDE SEQUENCE [LARGE SCALE GENOMIC DNA]</scope>
    <source>
        <strain evidence="3 4">KS4</strain>
    </source>
</reference>
<dbReference type="RefSeq" id="WP_145079231.1">
    <property type="nucleotide sequence ID" value="NZ_CP036425.1"/>
</dbReference>
<proteinExistence type="predicted"/>
<gene>
    <name evidence="3" type="ORF">KS4_29060</name>
</gene>
<evidence type="ECO:0000313" key="3">
    <source>
        <dbReference type="EMBL" id="QDU34830.1"/>
    </source>
</evidence>
<dbReference type="AlphaFoldDB" id="A0A517YX86"/>
<dbReference type="OrthoDB" id="208643at2"/>
<evidence type="ECO:0000256" key="2">
    <source>
        <dbReference type="SAM" id="SignalP"/>
    </source>
</evidence>
<dbReference type="KEGG" id="pcor:KS4_29060"/>
<feature type="signal peptide" evidence="2">
    <location>
        <begin position="1"/>
        <end position="26"/>
    </location>
</feature>
<dbReference type="Proteomes" id="UP000317369">
    <property type="component" value="Chromosome"/>
</dbReference>
<sequence length="328" mass="38304" precursor="true">MKTHKTITTLCIVVMCILLPATGTTASDQTAQETYSWMPTNSNNMQSCIKAEKRYAKQVNEQLNINLTLYETDYFLLYTDLPKNNATHWRNQLDSMYKKLIRLLKLPHNYNIWAGKASIYLFNKKQQFIEFEKTFYKNKITFEAALCHQHYTGEVRLALYSLKDQLFMQQLFIHETMHGIIHRYKTSVRIPTWLNEGISEWAANQILGDAPSFRTKKLLSKNYLQKIGYLPSDFFSDYRFKPEFYGIALELTRSLMSRSQDNFIYLLTQIKNKKPWHKALKSTNDITPEELILSYAHSIGLEDLPIEIPSSNETHQPPKNLPQSAIPK</sequence>
<accession>A0A517YX86</accession>
<keyword evidence="2" id="KW-0732">Signal</keyword>
<dbReference type="EMBL" id="CP036425">
    <property type="protein sequence ID" value="QDU34830.1"/>
    <property type="molecule type" value="Genomic_DNA"/>
</dbReference>
<feature type="region of interest" description="Disordered" evidence="1">
    <location>
        <begin position="308"/>
        <end position="328"/>
    </location>
</feature>
<protein>
    <recommendedName>
        <fullName evidence="5">DUF1570 domain-containing protein</fullName>
    </recommendedName>
</protein>
<feature type="compositionally biased region" description="Polar residues" evidence="1">
    <location>
        <begin position="309"/>
        <end position="328"/>
    </location>
</feature>
<name>A0A517YX86_9BACT</name>
<keyword evidence="4" id="KW-1185">Reference proteome</keyword>